<keyword evidence="2" id="KW-1185">Reference proteome</keyword>
<dbReference type="AlphaFoldDB" id="A0A6N7WC82"/>
<sequence length="151" mass="16894">MSRAQIQHLLSSVQRKYALAVAGESTGIINIHKAVKIPLPSGASKSFKAEIVIETDLHEWLANKSYIYEPDEIAENSYHEFVAMGGNYADGREKVWEDLAAMRKRVLRVLKKNSSYDKVAVACHGMIIQSVCHGYHPANGEIVELNPNIFR</sequence>
<dbReference type="SUPFAM" id="SSF53254">
    <property type="entry name" value="Phosphoglycerate mutase-like"/>
    <property type="match status" value="1"/>
</dbReference>
<dbReference type="Proteomes" id="UP000436047">
    <property type="component" value="Unassembled WGS sequence"/>
</dbReference>
<evidence type="ECO:0000313" key="2">
    <source>
        <dbReference type="Proteomes" id="UP000436047"/>
    </source>
</evidence>
<accession>A0A6N7WC82</accession>
<reference evidence="1 2" key="1">
    <citation type="submission" date="2019-08" db="EMBL/GenBank/DDBJ databases">
        <title>In-depth cultivation of the pig gut microbiome towards novel bacterial diversity and tailored functional studies.</title>
        <authorList>
            <person name="Wylensek D."/>
            <person name="Hitch T.C.A."/>
            <person name="Clavel T."/>
        </authorList>
    </citation>
    <scope>NUCLEOTIDE SEQUENCE [LARGE SCALE GENOMIC DNA]</scope>
    <source>
        <strain evidence="1 2">WCA-389-WT-23B</strain>
    </source>
</reference>
<dbReference type="Pfam" id="PF00300">
    <property type="entry name" value="His_Phos_1"/>
    <property type="match status" value="1"/>
</dbReference>
<dbReference type="InterPro" id="IPR013078">
    <property type="entry name" value="His_Pase_superF_clade-1"/>
</dbReference>
<name>A0A6N7WC82_9FIRM</name>
<proteinExistence type="predicted"/>
<comment type="caution">
    <text evidence="1">The sequence shown here is derived from an EMBL/GenBank/DDBJ whole genome shotgun (WGS) entry which is preliminary data.</text>
</comment>
<evidence type="ECO:0000313" key="1">
    <source>
        <dbReference type="EMBL" id="MSS87314.1"/>
    </source>
</evidence>
<organism evidence="1 2">
    <name type="scientific">Eisenbergiella porci</name>
    <dbReference type="NCBI Taxonomy" id="2652274"/>
    <lineage>
        <taxon>Bacteria</taxon>
        <taxon>Bacillati</taxon>
        <taxon>Bacillota</taxon>
        <taxon>Clostridia</taxon>
        <taxon>Lachnospirales</taxon>
        <taxon>Lachnospiraceae</taxon>
        <taxon>Eisenbergiella</taxon>
    </lineage>
</organism>
<dbReference type="EMBL" id="VUMI01000003">
    <property type="protein sequence ID" value="MSS87314.1"/>
    <property type="molecule type" value="Genomic_DNA"/>
</dbReference>
<gene>
    <name evidence="1" type="ORF">FYJ45_02800</name>
</gene>
<protein>
    <submittedName>
        <fullName evidence="1">Histidine phosphatase family protein</fullName>
    </submittedName>
</protein>
<dbReference type="InterPro" id="IPR029033">
    <property type="entry name" value="His_PPase_superfam"/>
</dbReference>
<dbReference type="Gene3D" id="3.40.50.1240">
    <property type="entry name" value="Phosphoglycerate mutase-like"/>
    <property type="match status" value="1"/>
</dbReference>